<evidence type="ECO:0000313" key="12">
    <source>
        <dbReference type="EMBL" id="KRN31214.1"/>
    </source>
</evidence>
<dbReference type="GO" id="GO:0006281">
    <property type="term" value="P:DNA repair"/>
    <property type="evidence" value="ECO:0007669"/>
    <property type="project" value="UniProtKB-KW"/>
</dbReference>
<protein>
    <submittedName>
        <fullName evidence="12">ATP-dependent helicase deoxyribonuclease subunit B</fullName>
    </submittedName>
</protein>
<proteinExistence type="predicted"/>
<dbReference type="AlphaFoldDB" id="A0A0R2FT19"/>
<gene>
    <name evidence="12" type="ORF">IV68_GL001096</name>
</gene>
<keyword evidence="1" id="KW-0540">Nuclease</keyword>
<dbReference type="InterPro" id="IPR011604">
    <property type="entry name" value="PDDEXK-like_dom_sf"/>
</dbReference>
<keyword evidence="2" id="KW-0547">Nucleotide-binding</keyword>
<keyword evidence="3" id="KW-0227">DNA damage</keyword>
<dbReference type="GO" id="GO:0005524">
    <property type="term" value="F:ATP binding"/>
    <property type="evidence" value="ECO:0007669"/>
    <property type="project" value="UniProtKB-KW"/>
</dbReference>
<dbReference type="Pfam" id="PF12705">
    <property type="entry name" value="PDDEXK_1"/>
    <property type="match status" value="1"/>
</dbReference>
<keyword evidence="6" id="KW-0269">Exonuclease</keyword>
<dbReference type="SUPFAM" id="SSF52980">
    <property type="entry name" value="Restriction endonuclease-like"/>
    <property type="match status" value="1"/>
</dbReference>
<accession>A0A0R2FT19</accession>
<dbReference type="STRING" id="1123500.GCA_000420365_01147"/>
<evidence type="ECO:0000256" key="3">
    <source>
        <dbReference type="ARBA" id="ARBA00022763"/>
    </source>
</evidence>
<keyword evidence="9" id="KW-0234">DNA repair</keyword>
<keyword evidence="7" id="KW-0067">ATP-binding</keyword>
<evidence type="ECO:0000256" key="6">
    <source>
        <dbReference type="ARBA" id="ARBA00022839"/>
    </source>
</evidence>
<evidence type="ECO:0000256" key="1">
    <source>
        <dbReference type="ARBA" id="ARBA00022722"/>
    </source>
</evidence>
<feature type="domain" description="PD-(D/E)XK endonuclease-like" evidence="10">
    <location>
        <begin position="797"/>
        <end position="1128"/>
    </location>
</feature>
<keyword evidence="13" id="KW-1185">Reference proteome</keyword>
<keyword evidence="8" id="KW-0238">DNA-binding</keyword>
<dbReference type="Gene3D" id="3.90.320.10">
    <property type="match status" value="1"/>
</dbReference>
<evidence type="ECO:0000256" key="8">
    <source>
        <dbReference type="ARBA" id="ARBA00023125"/>
    </source>
</evidence>
<dbReference type="Proteomes" id="UP000051296">
    <property type="component" value="Unassembled WGS sequence"/>
</dbReference>
<evidence type="ECO:0000256" key="2">
    <source>
        <dbReference type="ARBA" id="ARBA00022741"/>
    </source>
</evidence>
<keyword evidence="5 12" id="KW-0347">Helicase</keyword>
<sequence length="1188" mass="134132">MALEILLGKSSSDHEGALLTKMQKVLAQDPKARTFYLVPNHIKFESEIDVINRLAKLMHRQGSAIAIPHMQVFSLSRLSWYYMQNDPLYYEANLSTNAMVMLVEHLLKEYQDDLVLYQNMLTKQGFVSQFAQQLLEVKQSGVTWNKLKEIAHNLSEEQTLARKLKDLALIGQALDDNLTNRGQYLNSELLTALKVFLATDKVDLQHHYFFINRYAQMTEAERGVVEVLIREAGGVTIALPADRGTASLQDVQDHDLFYRPKQLARQLRDYAQAEGVAVEIEAIQEQRPLSDTMRAVEQFWIDYEQQGVTKEQWSINQNNLKIWQTSSLYQEVEQIARTIRQAVALGKRRYQDYLLVARDLGPYENVLPAIFNKYDLPFFMDADRSMNNHPLVAFLQGLLGLAPKYALTDVLALLKTELLIPAGVEIEDYREALAITENYALAKNIAGKRFLKDEVWHYDPGMADHEDLEIRQQIVQKDQQLALIHEQMSKVVGPWLKQLENSHDASEMARLVYQFMIDQGIDQRLLNWRDEAVKANHLEEAQQPEQVWRTLMGLLDDFVDVFDHDEMTRTQLADILTAGFENAKYTGIPATMDQVRVSESGIVQGQDYQTVIVFGATANQLPATSANTALLNDTDRAALAAWLPDDSHLQETAERQMAQETLLMYSAFMSAQQSLIWSYATTDGDKEQHASTYITRMQKQFNLPVEHFAALPDPKTDAILPFVGSPQSTLAQLVIVNRIAKHERVALSPAWQQLQQQVAQLLPQETQRLMNSLTYVNQPSRLQPGLVKTLFGEDLYASVSRLQTYAQNPFAFFLQYGLKLREREVMTLTPAERGTLLHAILEGVFGQLMQAGQPLGSLTVADLVHLVDEVGHQVLTSGDPTFDIFNSSARMRYTSEQLMQQVATTLQAMRRGQPNNQRIQTAGTELPFGMGKQGLAGLKYSLPQGSVSVRGKIDRYDTVKVDNQAPPFLTVVDYKSSQRKFELAKVLAGLELQLVTYWLALEQDQSAPVGAAVYWNAQTPWLKVKDLKPAGKGLTDLQAAADQALSGQGKYQGIILRDDALLDQLTVPENQAPIFGFSRTKSGALSKSGNDTFSQDELTVLKDYNKYQVQRIAAAILAGDFPLWPYRNGTQETALMNTPYKPVMFFDPLLGNHYHDLKGLPQKRETALEAMQRILAQLNNQGDAKERN</sequence>
<evidence type="ECO:0000259" key="10">
    <source>
        <dbReference type="Pfam" id="PF12705"/>
    </source>
</evidence>
<dbReference type="SUPFAM" id="SSF52540">
    <property type="entry name" value="P-loop containing nucleoside triphosphate hydrolases"/>
    <property type="match status" value="1"/>
</dbReference>
<evidence type="ECO:0000313" key="13">
    <source>
        <dbReference type="Proteomes" id="UP000051296"/>
    </source>
</evidence>
<evidence type="ECO:0000256" key="9">
    <source>
        <dbReference type="ARBA" id="ARBA00023204"/>
    </source>
</evidence>
<dbReference type="InterPro" id="IPR038726">
    <property type="entry name" value="PDDEXK_AddAB-type"/>
</dbReference>
<keyword evidence="4" id="KW-0378">Hydrolase</keyword>
<name>A0A0R2FT19_9LACO</name>
<reference evidence="12 13" key="1">
    <citation type="journal article" date="2015" name="Genome Announc.">
        <title>Expanding the biotechnology potential of lactobacilli through comparative genomics of 213 strains and associated genera.</title>
        <authorList>
            <person name="Sun Z."/>
            <person name="Harris H.M."/>
            <person name="McCann A."/>
            <person name="Guo C."/>
            <person name="Argimon S."/>
            <person name="Zhang W."/>
            <person name="Yang X."/>
            <person name="Jeffery I.B."/>
            <person name="Cooney J.C."/>
            <person name="Kagawa T.F."/>
            <person name="Liu W."/>
            <person name="Song Y."/>
            <person name="Salvetti E."/>
            <person name="Wrobel A."/>
            <person name="Rasinkangas P."/>
            <person name="Parkhill J."/>
            <person name="Rea M.C."/>
            <person name="O'Sullivan O."/>
            <person name="Ritari J."/>
            <person name="Douillard F.P."/>
            <person name="Paul Ross R."/>
            <person name="Yang R."/>
            <person name="Briner A.E."/>
            <person name="Felis G.E."/>
            <person name="de Vos W.M."/>
            <person name="Barrangou R."/>
            <person name="Klaenhammer T.R."/>
            <person name="Caufield P.W."/>
            <person name="Cui Y."/>
            <person name="Zhang H."/>
            <person name="O'Toole P.W."/>
        </authorList>
    </citation>
    <scope>NUCLEOTIDE SEQUENCE [LARGE SCALE GENOMIC DNA]</scope>
    <source>
        <strain evidence="12 13">DSM 20190</strain>
    </source>
</reference>
<dbReference type="InterPro" id="IPR049035">
    <property type="entry name" value="ADDB_N"/>
</dbReference>
<dbReference type="eggNOG" id="COG3857">
    <property type="taxonomic scope" value="Bacteria"/>
</dbReference>
<dbReference type="FunCoup" id="A0A0R2FT19">
    <property type="interactions" value="6"/>
</dbReference>
<dbReference type="InterPro" id="IPR027417">
    <property type="entry name" value="P-loop_NTPase"/>
</dbReference>
<comment type="caution">
    <text evidence="12">The sequence shown here is derived from an EMBL/GenBank/DDBJ whole genome shotgun (WGS) entry which is preliminary data.</text>
</comment>
<dbReference type="Pfam" id="PF21445">
    <property type="entry name" value="ADDB_N"/>
    <property type="match status" value="1"/>
</dbReference>
<dbReference type="GO" id="GO:0003677">
    <property type="term" value="F:DNA binding"/>
    <property type="evidence" value="ECO:0007669"/>
    <property type="project" value="UniProtKB-KW"/>
</dbReference>
<dbReference type="PATRIC" id="fig|1123500.6.peg.1097"/>
<dbReference type="RefSeq" id="WP_022791864.1">
    <property type="nucleotide sequence ID" value="NZ_ATUU01000004.1"/>
</dbReference>
<dbReference type="Gene3D" id="3.40.50.300">
    <property type="entry name" value="P-loop containing nucleotide triphosphate hydrolases"/>
    <property type="match status" value="3"/>
</dbReference>
<dbReference type="GO" id="GO:0004527">
    <property type="term" value="F:exonuclease activity"/>
    <property type="evidence" value="ECO:0007669"/>
    <property type="project" value="UniProtKB-KW"/>
</dbReference>
<evidence type="ECO:0000259" key="11">
    <source>
        <dbReference type="Pfam" id="PF21445"/>
    </source>
</evidence>
<dbReference type="InterPro" id="IPR011335">
    <property type="entry name" value="Restrct_endonuc-II-like"/>
</dbReference>
<evidence type="ECO:0000256" key="7">
    <source>
        <dbReference type="ARBA" id="ARBA00022840"/>
    </source>
</evidence>
<dbReference type="InParanoid" id="A0A0R2FT19"/>
<dbReference type="GO" id="GO:0004386">
    <property type="term" value="F:helicase activity"/>
    <property type="evidence" value="ECO:0007669"/>
    <property type="project" value="UniProtKB-KW"/>
</dbReference>
<feature type="domain" description="ATP-dependent helicase/deoxyribonuclease subunit B N-terminal" evidence="11">
    <location>
        <begin position="6"/>
        <end position="287"/>
    </location>
</feature>
<dbReference type="OrthoDB" id="9758506at2"/>
<organism evidence="12 13">
    <name type="scientific">Weissella halotolerans DSM 20190</name>
    <dbReference type="NCBI Taxonomy" id="1123500"/>
    <lineage>
        <taxon>Bacteria</taxon>
        <taxon>Bacillati</taxon>
        <taxon>Bacillota</taxon>
        <taxon>Bacilli</taxon>
        <taxon>Lactobacillales</taxon>
        <taxon>Lactobacillaceae</taxon>
        <taxon>Weissella</taxon>
    </lineage>
</organism>
<evidence type="ECO:0000256" key="5">
    <source>
        <dbReference type="ARBA" id="ARBA00022806"/>
    </source>
</evidence>
<evidence type="ECO:0000256" key="4">
    <source>
        <dbReference type="ARBA" id="ARBA00022801"/>
    </source>
</evidence>
<dbReference type="EMBL" id="JQAX01000004">
    <property type="protein sequence ID" value="KRN31214.1"/>
    <property type="molecule type" value="Genomic_DNA"/>
</dbReference>